<protein>
    <recommendedName>
        <fullName evidence="1">Neurotransmitter-gated ion-channel ligand-binding domain-containing protein</fullName>
    </recommendedName>
</protein>
<dbReference type="EMBL" id="AMQN01015657">
    <property type="status" value="NOT_ANNOTATED_CDS"/>
    <property type="molecule type" value="Genomic_DNA"/>
</dbReference>
<dbReference type="AlphaFoldDB" id="R7T4I0"/>
<proteinExistence type="predicted"/>
<accession>R7T4I0</accession>
<dbReference type="EnsemblMetazoa" id="CapteT118247">
    <property type="protein sequence ID" value="CapteP118247"/>
    <property type="gene ID" value="CapteG118247"/>
</dbReference>
<dbReference type="HOGENOM" id="CLU_1656498_0_0_1"/>
<evidence type="ECO:0000313" key="4">
    <source>
        <dbReference type="Proteomes" id="UP000014760"/>
    </source>
</evidence>
<evidence type="ECO:0000259" key="1">
    <source>
        <dbReference type="Pfam" id="PF02931"/>
    </source>
</evidence>
<keyword evidence="4" id="KW-1185">Reference proteome</keyword>
<dbReference type="CDD" id="cd18989">
    <property type="entry name" value="LGIC_ECD_cation"/>
    <property type="match status" value="1"/>
</dbReference>
<dbReference type="Gene3D" id="2.70.170.10">
    <property type="entry name" value="Neurotransmitter-gated ion-channel ligand-binding domain"/>
    <property type="match status" value="1"/>
</dbReference>
<dbReference type="Proteomes" id="UP000014760">
    <property type="component" value="Unassembled WGS sequence"/>
</dbReference>
<dbReference type="OrthoDB" id="6108060at2759"/>
<dbReference type="SUPFAM" id="SSF63712">
    <property type="entry name" value="Nicotinic receptor ligand binding domain-like"/>
    <property type="match status" value="1"/>
</dbReference>
<feature type="domain" description="Neurotransmitter-gated ion-channel ligand-binding" evidence="1">
    <location>
        <begin position="5"/>
        <end position="148"/>
    </location>
</feature>
<organism evidence="2">
    <name type="scientific">Capitella teleta</name>
    <name type="common">Polychaete worm</name>
    <dbReference type="NCBI Taxonomy" id="283909"/>
    <lineage>
        <taxon>Eukaryota</taxon>
        <taxon>Metazoa</taxon>
        <taxon>Spiralia</taxon>
        <taxon>Lophotrochozoa</taxon>
        <taxon>Annelida</taxon>
        <taxon>Polychaeta</taxon>
        <taxon>Sedentaria</taxon>
        <taxon>Scolecida</taxon>
        <taxon>Capitellidae</taxon>
        <taxon>Capitella</taxon>
    </lineage>
</organism>
<evidence type="ECO:0000313" key="3">
    <source>
        <dbReference type="EnsemblMetazoa" id="CapteP118247"/>
    </source>
</evidence>
<dbReference type="OMA" id="WICLAGY"/>
<dbReference type="PANTHER" id="PTHR18945">
    <property type="entry name" value="NEUROTRANSMITTER GATED ION CHANNEL"/>
    <property type="match status" value="1"/>
</dbReference>
<dbReference type="InterPro" id="IPR006202">
    <property type="entry name" value="Neur_chan_lig-bd"/>
</dbReference>
<reference evidence="4" key="1">
    <citation type="submission" date="2012-12" db="EMBL/GenBank/DDBJ databases">
        <authorList>
            <person name="Hellsten U."/>
            <person name="Grimwood J."/>
            <person name="Chapman J.A."/>
            <person name="Shapiro H."/>
            <person name="Aerts A."/>
            <person name="Otillar R.P."/>
            <person name="Terry A.Y."/>
            <person name="Boore J.L."/>
            <person name="Simakov O."/>
            <person name="Marletaz F."/>
            <person name="Cho S.-J."/>
            <person name="Edsinger-Gonzales E."/>
            <person name="Havlak P."/>
            <person name="Kuo D.-H."/>
            <person name="Larsson T."/>
            <person name="Lv J."/>
            <person name="Arendt D."/>
            <person name="Savage R."/>
            <person name="Osoegawa K."/>
            <person name="de Jong P."/>
            <person name="Lindberg D.R."/>
            <person name="Seaver E.C."/>
            <person name="Weisblat D.A."/>
            <person name="Putnam N.H."/>
            <person name="Grigoriev I.V."/>
            <person name="Rokhsar D.S."/>
        </authorList>
    </citation>
    <scope>NUCLEOTIDE SEQUENCE</scope>
    <source>
        <strain evidence="4">I ESC-2004</strain>
    </source>
</reference>
<dbReference type="PRINTS" id="PR00252">
    <property type="entry name" value="NRIONCHANNEL"/>
</dbReference>
<dbReference type="GO" id="GO:0016020">
    <property type="term" value="C:membrane"/>
    <property type="evidence" value="ECO:0007669"/>
    <property type="project" value="InterPro"/>
</dbReference>
<name>R7T4I0_CAPTE</name>
<feature type="non-terminal residue" evidence="2">
    <location>
        <position position="1"/>
    </location>
</feature>
<dbReference type="InterPro" id="IPR006201">
    <property type="entry name" value="Neur_channel"/>
</dbReference>
<dbReference type="InterPro" id="IPR036734">
    <property type="entry name" value="Neur_chan_lig-bd_sf"/>
</dbReference>
<gene>
    <name evidence="2" type="ORF">CAPTEDRAFT_118247</name>
</gene>
<dbReference type="GO" id="GO:0004888">
    <property type="term" value="F:transmembrane signaling receptor activity"/>
    <property type="evidence" value="ECO:0007669"/>
    <property type="project" value="InterPro"/>
</dbReference>
<sequence length="160" mass="18355">KIRDALVHNLLDNYTTSMRPVENEDESVNVTLSLMVRLVDELNEESQTMTSRFVLYKEWVDTNLKWNPEEHGNIGGLVVDVDQIWTPQISIVNSKVSVIAESSVFQTPVVTSNGSVLWAHEMQVQTSCWINLNFFPYETHFCAIILEPSELMNINQVNER</sequence>
<reference evidence="2 4" key="2">
    <citation type="journal article" date="2013" name="Nature">
        <title>Insights into bilaterian evolution from three spiralian genomes.</title>
        <authorList>
            <person name="Simakov O."/>
            <person name="Marletaz F."/>
            <person name="Cho S.J."/>
            <person name="Edsinger-Gonzales E."/>
            <person name="Havlak P."/>
            <person name="Hellsten U."/>
            <person name="Kuo D.H."/>
            <person name="Larsson T."/>
            <person name="Lv J."/>
            <person name="Arendt D."/>
            <person name="Savage R."/>
            <person name="Osoegawa K."/>
            <person name="de Jong P."/>
            <person name="Grimwood J."/>
            <person name="Chapman J.A."/>
            <person name="Shapiro H."/>
            <person name="Aerts A."/>
            <person name="Otillar R.P."/>
            <person name="Terry A.Y."/>
            <person name="Boore J.L."/>
            <person name="Grigoriev I.V."/>
            <person name="Lindberg D.R."/>
            <person name="Seaver E.C."/>
            <person name="Weisblat D.A."/>
            <person name="Putnam N.H."/>
            <person name="Rokhsar D.S."/>
        </authorList>
    </citation>
    <scope>NUCLEOTIDE SEQUENCE</scope>
    <source>
        <strain evidence="2 4">I ESC-2004</strain>
    </source>
</reference>
<dbReference type="GO" id="GO:0005230">
    <property type="term" value="F:extracellular ligand-gated monoatomic ion channel activity"/>
    <property type="evidence" value="ECO:0007669"/>
    <property type="project" value="InterPro"/>
</dbReference>
<reference evidence="3" key="3">
    <citation type="submission" date="2015-06" db="UniProtKB">
        <authorList>
            <consortium name="EnsemblMetazoa"/>
        </authorList>
    </citation>
    <scope>IDENTIFICATION</scope>
</reference>
<dbReference type="Pfam" id="PF02931">
    <property type="entry name" value="Neur_chan_LBD"/>
    <property type="match status" value="1"/>
</dbReference>
<dbReference type="EMBL" id="KB312122">
    <property type="protein sequence ID" value="ELT87828.1"/>
    <property type="molecule type" value="Genomic_DNA"/>
</dbReference>
<evidence type="ECO:0000313" key="2">
    <source>
        <dbReference type="EMBL" id="ELT87828.1"/>
    </source>
</evidence>
<dbReference type="STRING" id="283909.R7T4I0"/>